<dbReference type="AlphaFoldDB" id="A0A9D7XDL2"/>
<dbReference type="InterPro" id="IPR004879">
    <property type="entry name" value="Ssp411-like_TRX"/>
</dbReference>
<dbReference type="InterPro" id="IPR012341">
    <property type="entry name" value="6hp_glycosidase-like_sf"/>
</dbReference>
<dbReference type="Proteomes" id="UP000808349">
    <property type="component" value="Unassembled WGS sequence"/>
</dbReference>
<dbReference type="InterPro" id="IPR024705">
    <property type="entry name" value="Ssp411"/>
</dbReference>
<proteinExistence type="predicted"/>
<dbReference type="InterPro" id="IPR008928">
    <property type="entry name" value="6-hairpin_glycosidase_sf"/>
</dbReference>
<evidence type="ECO:0000313" key="3">
    <source>
        <dbReference type="Proteomes" id="UP000808349"/>
    </source>
</evidence>
<dbReference type="CDD" id="cd02955">
    <property type="entry name" value="SSP411"/>
    <property type="match status" value="1"/>
</dbReference>
<dbReference type="Gene3D" id="1.50.10.10">
    <property type="match status" value="1"/>
</dbReference>
<sequence length="662" mass="76922">MNRLNQSSSPYLKQHENNPVHWWSWNLEALAEAKLRNKPILVSVGYSTCHWCHVMAHESFEDNEVANIMNEYFINIKVDREERPDIDHYLMDAVQLMGVSGGWPLHCFLTPDLKPFFGGTYFPPEPKYGRPSWSQILISVHQAFVHKTNQIVNSADKIAEELRNQYRLPIVSDLTKSDYSPILTEAFQQIKSYWDKEFGGFGFGQKFPNTTVLRYLINYDNYCPNQETNEHIIKSVQMMCLGGIFDHLSGGFSRYTVDRQWMIPHFEKMAYDQALILRTLSELYNRTKDSFYLYFIEKSTAFWESDMKLDNGLFIAALDADSEGKEGAFYVWEVDEIKDILGRDIELFLKYFKLNPFEHSGEFVLSLNTDLFYLNKDANQVLGQLKFQIEKLLENRNLRISPSKDIKQILAWNALMITAYCQVFKNTGIQAFRENALKGIRAITDLYVIQSGTFLYARTLTHNKQEGKAFLEDYAYLLEAFIACYQISFDNYYITCAENLVDHLNKYFKQGHFLFSLASFEQSGSLEPIFDSVDSAIPNPNAVICESLMLLYHITANENYFNDAKSMIYKVTQPLKNGYFQHASWLSLLIKLEHGWNSVKAKDPLTVLRYFESLYINDLILILDTNLNMDEIQYCSDSVCYPKVTSHAEMKELYNQLNFGKN</sequence>
<dbReference type="InterPro" id="IPR036249">
    <property type="entry name" value="Thioredoxin-like_sf"/>
</dbReference>
<reference evidence="2 3" key="1">
    <citation type="submission" date="2020-10" db="EMBL/GenBank/DDBJ databases">
        <title>Connecting structure to function with the recovery of over 1000 high-quality activated sludge metagenome-assembled genomes encoding full-length rRNA genes using long-read sequencing.</title>
        <authorList>
            <person name="Singleton C.M."/>
            <person name="Petriglieri F."/>
            <person name="Kristensen J.M."/>
            <person name="Kirkegaard R.H."/>
            <person name="Michaelsen T.Y."/>
            <person name="Andersen M.H."/>
            <person name="Karst S.M."/>
            <person name="Dueholm M.S."/>
            <person name="Nielsen P.H."/>
            <person name="Albertsen M."/>
        </authorList>
    </citation>
    <scope>NUCLEOTIDE SEQUENCE [LARGE SCALE GENOMIC DNA]</scope>
    <source>
        <strain evidence="2">Ribe_18-Q3-R11-54_BAT3C.373</strain>
    </source>
</reference>
<dbReference type="PANTHER" id="PTHR42899:SF1">
    <property type="entry name" value="SPERMATOGENESIS-ASSOCIATED PROTEIN 20"/>
    <property type="match status" value="1"/>
</dbReference>
<name>A0A9D7XDL2_9BACT</name>
<dbReference type="PIRSF" id="PIRSF006402">
    <property type="entry name" value="UCP006402_thioredoxin"/>
    <property type="match status" value="1"/>
</dbReference>
<dbReference type="GO" id="GO:0005975">
    <property type="term" value="P:carbohydrate metabolic process"/>
    <property type="evidence" value="ECO:0007669"/>
    <property type="project" value="InterPro"/>
</dbReference>
<dbReference type="PANTHER" id="PTHR42899">
    <property type="entry name" value="SPERMATOGENESIS-ASSOCIATED PROTEIN 20"/>
    <property type="match status" value="1"/>
</dbReference>
<dbReference type="Gene3D" id="3.40.30.10">
    <property type="entry name" value="Glutaredoxin"/>
    <property type="match status" value="1"/>
</dbReference>
<gene>
    <name evidence="2" type="ORF">IPO85_11290</name>
</gene>
<evidence type="ECO:0000259" key="1">
    <source>
        <dbReference type="Pfam" id="PF03190"/>
    </source>
</evidence>
<feature type="domain" description="Spermatogenesis-associated protein 20-like TRX" evidence="1">
    <location>
        <begin position="1"/>
        <end position="162"/>
    </location>
</feature>
<evidence type="ECO:0000313" key="2">
    <source>
        <dbReference type="EMBL" id="MBK9718074.1"/>
    </source>
</evidence>
<protein>
    <submittedName>
        <fullName evidence="2">Thioredoxin domain-containing protein</fullName>
    </submittedName>
</protein>
<accession>A0A9D7XDL2</accession>
<organism evidence="2 3">
    <name type="scientific">Candidatus Defluviibacterium haderslevense</name>
    <dbReference type="NCBI Taxonomy" id="2981993"/>
    <lineage>
        <taxon>Bacteria</taxon>
        <taxon>Pseudomonadati</taxon>
        <taxon>Bacteroidota</taxon>
        <taxon>Saprospiria</taxon>
        <taxon>Saprospirales</taxon>
        <taxon>Saprospiraceae</taxon>
        <taxon>Candidatus Defluviibacterium</taxon>
    </lineage>
</organism>
<dbReference type="Pfam" id="PF03190">
    <property type="entry name" value="Thioredox_DsbH"/>
    <property type="match status" value="1"/>
</dbReference>
<dbReference type="SUPFAM" id="SSF48208">
    <property type="entry name" value="Six-hairpin glycosidases"/>
    <property type="match status" value="1"/>
</dbReference>
<dbReference type="EMBL" id="JADKFW010000007">
    <property type="protein sequence ID" value="MBK9718074.1"/>
    <property type="molecule type" value="Genomic_DNA"/>
</dbReference>
<dbReference type="SUPFAM" id="SSF52833">
    <property type="entry name" value="Thioredoxin-like"/>
    <property type="match status" value="1"/>
</dbReference>
<comment type="caution">
    <text evidence="2">The sequence shown here is derived from an EMBL/GenBank/DDBJ whole genome shotgun (WGS) entry which is preliminary data.</text>
</comment>